<dbReference type="EMBL" id="CH476602">
    <property type="protein sequence ID" value="EAU33064.1"/>
    <property type="molecule type" value="Genomic_DNA"/>
</dbReference>
<evidence type="ECO:0000313" key="3">
    <source>
        <dbReference type="EMBL" id="EAU33064.1"/>
    </source>
</evidence>
<dbReference type="AlphaFoldDB" id="Q0CIG4"/>
<evidence type="ECO:0000256" key="1">
    <source>
        <dbReference type="SAM" id="MobiDB-lite"/>
    </source>
</evidence>
<feature type="region of interest" description="Disordered" evidence="1">
    <location>
        <begin position="471"/>
        <end position="502"/>
    </location>
</feature>
<evidence type="ECO:0000313" key="4">
    <source>
        <dbReference type="Proteomes" id="UP000007963"/>
    </source>
</evidence>
<dbReference type="InterPro" id="IPR056196">
    <property type="entry name" value="Mmc1_C"/>
</dbReference>
<evidence type="ECO:0000259" key="2">
    <source>
        <dbReference type="Pfam" id="PF23868"/>
    </source>
</evidence>
<dbReference type="Proteomes" id="UP000007963">
    <property type="component" value="Unassembled WGS sequence"/>
</dbReference>
<gene>
    <name evidence="3" type="ORF">ATEG_06520</name>
</gene>
<dbReference type="PANTHER" id="PTHR38644:SF1">
    <property type="entry name" value="EXPRESSED PROTEIN"/>
    <property type="match status" value="1"/>
</dbReference>
<proteinExistence type="predicted"/>
<sequence length="637" mass="70029">MPPKLRGSLSKGLSRARDTGSAVFYCPSCAIWRRTLTTRPSPPSDGKRPFSWTSNRSLATSSVVHGLRHVPPRLRELYDALGQVKDVAPEQVNLSRLQLALRGLESEAPLIRVAVLGLNDATAARKLVHLLLADPLTPREAWEDALEAYDADTSRGLLIRYGDTSESIPNDLLPTITVPSQVLKNGNLEILVSSLGAESIPSTTTFTAETFLVPTVTIQTSYTGRHNVVRYPVHKTIVCGRGVDDLLAYSSLLARTDLQNETESVYGAIELGGAVASETKTRSDRIAFVDVAQAANALAKFRESVQNASLYERGWNSSGVQPVIDWLASPRAEDGALDPSLRSLVTSLIDAAETGVVAEEERKLREVQEESVPDRVRDDLGRMVGEWAERGHTELRGALEEGFASKRWRGLAWWKLFWRVDDVGMITSEILERKYLRRAEQEVVWTAGRFQQAGLLDVGKTNNEATAAAVAADTTATPVPESAEQTAANDAEKPAESAPWPTQITTSRTRLLQTTVPSLQALAQRLVLFSMSTTTLTWALSALTYVSIPSASVYEACSVAAVGLVYSLHRQQRKWEAARHFWEDEVREDGRMALLETEAYLRQVVRDGGRRVTDVSDTSARQTVQRARQALEEVNAS</sequence>
<dbReference type="GeneID" id="4322267"/>
<dbReference type="OMA" id="WAERAHT"/>
<accession>Q0CIG4</accession>
<dbReference type="OrthoDB" id="5319015at2759"/>
<dbReference type="STRING" id="341663.Q0CIG4"/>
<organism evidence="3 4">
    <name type="scientific">Aspergillus terreus (strain NIH 2624 / FGSC A1156)</name>
    <dbReference type="NCBI Taxonomy" id="341663"/>
    <lineage>
        <taxon>Eukaryota</taxon>
        <taxon>Fungi</taxon>
        <taxon>Dikarya</taxon>
        <taxon>Ascomycota</taxon>
        <taxon>Pezizomycotina</taxon>
        <taxon>Eurotiomycetes</taxon>
        <taxon>Eurotiomycetidae</taxon>
        <taxon>Eurotiales</taxon>
        <taxon>Aspergillaceae</taxon>
        <taxon>Aspergillus</taxon>
        <taxon>Aspergillus subgen. Circumdati</taxon>
    </lineage>
</organism>
<dbReference type="Pfam" id="PF23867">
    <property type="entry name" value="Mmc1_N"/>
    <property type="match status" value="1"/>
</dbReference>
<dbReference type="Pfam" id="PF23868">
    <property type="entry name" value="Mmc1_C"/>
    <property type="match status" value="1"/>
</dbReference>
<dbReference type="VEuPathDB" id="FungiDB:ATEG_06520"/>
<feature type="domain" description="Mmc1 C-terminal" evidence="2">
    <location>
        <begin position="383"/>
        <end position="591"/>
    </location>
</feature>
<reference evidence="4" key="1">
    <citation type="submission" date="2005-09" db="EMBL/GenBank/DDBJ databases">
        <title>Annotation of the Aspergillus terreus NIH2624 genome.</title>
        <authorList>
            <person name="Birren B.W."/>
            <person name="Lander E.S."/>
            <person name="Galagan J.E."/>
            <person name="Nusbaum C."/>
            <person name="Devon K."/>
            <person name="Henn M."/>
            <person name="Ma L.-J."/>
            <person name="Jaffe D.B."/>
            <person name="Butler J."/>
            <person name="Alvarez P."/>
            <person name="Gnerre S."/>
            <person name="Grabherr M."/>
            <person name="Kleber M."/>
            <person name="Mauceli E.W."/>
            <person name="Brockman W."/>
            <person name="Rounsley S."/>
            <person name="Young S.K."/>
            <person name="LaButti K."/>
            <person name="Pushparaj V."/>
            <person name="DeCaprio D."/>
            <person name="Crawford M."/>
            <person name="Koehrsen M."/>
            <person name="Engels R."/>
            <person name="Montgomery P."/>
            <person name="Pearson M."/>
            <person name="Howarth C."/>
            <person name="Larson L."/>
            <person name="Luoma S."/>
            <person name="White J."/>
            <person name="Alvarado L."/>
            <person name="Kodira C.D."/>
            <person name="Zeng Q."/>
            <person name="Oleary S."/>
            <person name="Yandava C."/>
            <person name="Denning D.W."/>
            <person name="Nierman W.C."/>
            <person name="Milne T."/>
            <person name="Madden K."/>
        </authorList>
    </citation>
    <scope>NUCLEOTIDE SEQUENCE [LARGE SCALE GENOMIC DNA]</scope>
    <source>
        <strain evidence="4">NIH 2624 / FGSC A1156</strain>
    </source>
</reference>
<dbReference type="RefSeq" id="XP_001215698.1">
    <property type="nucleotide sequence ID" value="XM_001215698.1"/>
</dbReference>
<name>Q0CIG4_ASPTN</name>
<dbReference type="PANTHER" id="PTHR38644">
    <property type="entry name" value="EXPRESSED PROTEIN"/>
    <property type="match status" value="1"/>
</dbReference>
<dbReference type="HOGENOM" id="CLU_023613_1_0_1"/>
<protein>
    <recommendedName>
        <fullName evidence="2">Mmc1 C-terminal domain-containing protein</fullName>
    </recommendedName>
</protein>
<dbReference type="eggNOG" id="ENOG502RY8K">
    <property type="taxonomic scope" value="Eukaryota"/>
</dbReference>